<protein>
    <recommendedName>
        <fullName evidence="4">G-protein coupled receptors family 1 profile domain-containing protein</fullName>
    </recommendedName>
</protein>
<sequence length="311" mass="34186">MLPPSMLTAIPVLQDLRSRNEADHGQTVVFGESPTDRTIYSVVTPLCMFLLAFMLGSRARNLHTSDLRALEPLRILVISLYLFAAIFVLSSGVLETGLGLTTQSECRASILTCVIFYIGSKILLYVFLVERIYAIRSSYATRFKDWLWVICMSVLVIGVGAIAVIAFLWPLAHFSAVDGKCRIGFPKKVSIPLLIYDTGINVVLSVILIHLLRPLLHWGPPAPTSRTLAYVIDWFHLLFGIPAPQPIASTSSGASTIVTPELKKLKKLVAKSTVGTIMVLIPTVANLVILLHFDGSEQGWMCFTICTLDGK</sequence>
<dbReference type="PANTHER" id="PTHR38848:SF3">
    <property type="entry name" value="G-PROTEIN COUPLED RECEPTORS FAMILY 3 PROFILE DOMAIN-CONTAINING PROTEIN"/>
    <property type="match status" value="1"/>
</dbReference>
<feature type="transmembrane region" description="Helical" evidence="1">
    <location>
        <begin position="75"/>
        <end position="94"/>
    </location>
</feature>
<keyword evidence="1" id="KW-0472">Membrane</keyword>
<keyword evidence="1" id="KW-0812">Transmembrane</keyword>
<evidence type="ECO:0000313" key="3">
    <source>
        <dbReference type="Proteomes" id="UP000308768"/>
    </source>
</evidence>
<feature type="transmembrane region" description="Helical" evidence="1">
    <location>
        <begin position="273"/>
        <end position="293"/>
    </location>
</feature>
<keyword evidence="3" id="KW-1185">Reference proteome</keyword>
<accession>A0A4U0WV02</accession>
<name>A0A4U0WV02_9PEZI</name>
<proteinExistence type="predicted"/>
<evidence type="ECO:0000313" key="2">
    <source>
        <dbReference type="EMBL" id="TKA66403.1"/>
    </source>
</evidence>
<reference evidence="2 3" key="1">
    <citation type="submission" date="2017-03" db="EMBL/GenBank/DDBJ databases">
        <title>Genomes of endolithic fungi from Antarctica.</title>
        <authorList>
            <person name="Coleine C."/>
            <person name="Masonjones S."/>
            <person name="Stajich J.E."/>
        </authorList>
    </citation>
    <scope>NUCLEOTIDE SEQUENCE [LARGE SCALE GENOMIC DNA]</scope>
    <source>
        <strain evidence="2 3">CCFEE 5187</strain>
    </source>
</reference>
<dbReference type="OrthoDB" id="3210850at2759"/>
<dbReference type="AlphaFoldDB" id="A0A4U0WV02"/>
<evidence type="ECO:0000256" key="1">
    <source>
        <dbReference type="SAM" id="Phobius"/>
    </source>
</evidence>
<gene>
    <name evidence="2" type="ORF">B0A49_08959</name>
</gene>
<comment type="caution">
    <text evidence="2">The sequence shown here is derived from an EMBL/GenBank/DDBJ whole genome shotgun (WGS) entry which is preliminary data.</text>
</comment>
<dbReference type="EMBL" id="NAJN01001024">
    <property type="protein sequence ID" value="TKA66403.1"/>
    <property type="molecule type" value="Genomic_DNA"/>
</dbReference>
<organism evidence="2 3">
    <name type="scientific">Cryomyces minteri</name>
    <dbReference type="NCBI Taxonomy" id="331657"/>
    <lineage>
        <taxon>Eukaryota</taxon>
        <taxon>Fungi</taxon>
        <taxon>Dikarya</taxon>
        <taxon>Ascomycota</taxon>
        <taxon>Pezizomycotina</taxon>
        <taxon>Dothideomycetes</taxon>
        <taxon>Dothideomycetes incertae sedis</taxon>
        <taxon>Cryomyces</taxon>
    </lineage>
</organism>
<feature type="transmembrane region" description="Helical" evidence="1">
    <location>
        <begin position="38"/>
        <end position="55"/>
    </location>
</feature>
<feature type="transmembrane region" description="Helical" evidence="1">
    <location>
        <begin position="146"/>
        <end position="169"/>
    </location>
</feature>
<evidence type="ECO:0008006" key="4">
    <source>
        <dbReference type="Google" id="ProtNLM"/>
    </source>
</evidence>
<dbReference type="PANTHER" id="PTHR38848">
    <property type="entry name" value="G-PROTEIN COUPLED RECEPTORS FAMILY 3 PROFILE DOMAIN-CONTAINING PROTEIN"/>
    <property type="match status" value="1"/>
</dbReference>
<feature type="transmembrane region" description="Helical" evidence="1">
    <location>
        <begin position="189"/>
        <end position="212"/>
    </location>
</feature>
<feature type="transmembrane region" description="Helical" evidence="1">
    <location>
        <begin position="114"/>
        <end position="134"/>
    </location>
</feature>
<keyword evidence="1" id="KW-1133">Transmembrane helix</keyword>
<dbReference type="Proteomes" id="UP000308768">
    <property type="component" value="Unassembled WGS sequence"/>
</dbReference>